<dbReference type="EMBL" id="QLSZ01000010">
    <property type="protein sequence ID" value="RAR70625.1"/>
    <property type="molecule type" value="Genomic_DNA"/>
</dbReference>
<evidence type="ECO:0000259" key="1">
    <source>
        <dbReference type="Pfam" id="PF18736"/>
    </source>
</evidence>
<name>A0A328YDF3_9FLAO</name>
<proteinExistence type="predicted"/>
<evidence type="ECO:0000313" key="3">
    <source>
        <dbReference type="Proteomes" id="UP000248840"/>
    </source>
</evidence>
<sequence>MGYPTIDKFDIKFIERTKQNVKEFDKTNKFTHLINSLVGLIFIPNEFHKKGRRTYKVDFLNSFISNYPELEKIFTGEVTIENELGNQIIQNKFFYRDNKGNQRTIYNTELGELVRLFRNGIAHSNIIPVSEGNYWKGIIVKNFENKTKEKNNDFNFETFLNQKELRVFATLIADEYLKNIQ</sequence>
<keyword evidence="3" id="KW-1185">Reference proteome</keyword>
<protein>
    <recommendedName>
        <fullName evidence="1">pEK499-p136 HEPN domain-containing protein</fullName>
    </recommendedName>
</protein>
<dbReference type="OrthoDB" id="1492635at2"/>
<dbReference type="Pfam" id="PF18736">
    <property type="entry name" value="pEK499_p136"/>
    <property type="match status" value="1"/>
</dbReference>
<reference evidence="2 3" key="1">
    <citation type="submission" date="2018-06" db="EMBL/GenBank/DDBJ databases">
        <title>Genomic Encyclopedia of Archaeal and Bacterial Type Strains, Phase II (KMG-II): from individual species to whole genera.</title>
        <authorList>
            <person name="Goeker M."/>
        </authorList>
    </citation>
    <scope>NUCLEOTIDE SEQUENCE [LARGE SCALE GENOMIC DNA]</scope>
    <source>
        <strain evidence="2 3">DSM 25663</strain>
    </source>
</reference>
<accession>A0A328YDF3</accession>
<dbReference type="Proteomes" id="UP000248840">
    <property type="component" value="Unassembled WGS sequence"/>
</dbReference>
<evidence type="ECO:0000313" key="2">
    <source>
        <dbReference type="EMBL" id="RAR70625.1"/>
    </source>
</evidence>
<gene>
    <name evidence="2" type="ORF">CLV55_11025</name>
</gene>
<feature type="domain" description="pEK499-p136 HEPN" evidence="1">
    <location>
        <begin position="6"/>
        <end position="180"/>
    </location>
</feature>
<dbReference type="InterPro" id="IPR041318">
    <property type="entry name" value="pEK499_p136"/>
</dbReference>
<dbReference type="RefSeq" id="WP_112113750.1">
    <property type="nucleotide sequence ID" value="NZ_QLSZ01000010.1"/>
</dbReference>
<dbReference type="AlphaFoldDB" id="A0A328YDF3"/>
<comment type="caution">
    <text evidence="2">The sequence shown here is derived from an EMBL/GenBank/DDBJ whole genome shotgun (WGS) entry which is preliminary data.</text>
</comment>
<organism evidence="2 3">
    <name type="scientific">Flavobacterium aciduliphilum</name>
    <dbReference type="NCBI Taxonomy" id="1101402"/>
    <lineage>
        <taxon>Bacteria</taxon>
        <taxon>Pseudomonadati</taxon>
        <taxon>Bacteroidota</taxon>
        <taxon>Flavobacteriia</taxon>
        <taxon>Flavobacteriales</taxon>
        <taxon>Flavobacteriaceae</taxon>
        <taxon>Flavobacterium</taxon>
    </lineage>
</organism>